<reference evidence="10 11" key="1">
    <citation type="submission" date="2024-01" db="EMBL/GenBank/DDBJ databases">
        <authorList>
            <person name="Allen C."/>
            <person name="Tagirdzhanova G."/>
        </authorList>
    </citation>
    <scope>NUCLEOTIDE SEQUENCE [LARGE SCALE GENOMIC DNA]</scope>
    <source>
        <strain evidence="10 11">CBS 573.63</strain>
    </source>
</reference>
<evidence type="ECO:0000256" key="1">
    <source>
        <dbReference type="ARBA" id="ARBA00012513"/>
    </source>
</evidence>
<dbReference type="Gene3D" id="3.30.200.20">
    <property type="entry name" value="Phosphorylase Kinase, domain 1"/>
    <property type="match status" value="1"/>
</dbReference>
<evidence type="ECO:0000256" key="6">
    <source>
        <dbReference type="ARBA" id="ARBA00022840"/>
    </source>
</evidence>
<keyword evidence="2" id="KW-0723">Serine/threonine-protein kinase</keyword>
<keyword evidence="4" id="KW-0547">Nucleotide-binding</keyword>
<feature type="domain" description="Protein kinase" evidence="9">
    <location>
        <begin position="50"/>
        <end position="376"/>
    </location>
</feature>
<comment type="caution">
    <text evidence="10">The sequence shown here is derived from an EMBL/GenBank/DDBJ whole genome shotgun (WGS) entry which is preliminary data.</text>
</comment>
<dbReference type="PANTHER" id="PTHR47634">
    <property type="entry name" value="PROTEIN KINASE DOMAIN-CONTAINING PROTEIN-RELATED"/>
    <property type="match status" value="1"/>
</dbReference>
<keyword evidence="11" id="KW-1185">Reference proteome</keyword>
<sequence>MSTSSDDSYFRDYRYYAISFDEIEDVEKYAPGGYHPVDIGDVISSGECEYEVIHKLGHGGFATVWLVRSGVQSASYHALKILCADGEDYIDPELAIFEHLKKAAAAGHPNVVDLHDSFKITGPNGEHQISRQGVKANRAMADITPYNVVFELPGIQSMTADDFFELLGPIKSERLYPKDDQVELTPHAPKHVVESPNFSALDFSSLTRLRLIDFGQAFFVDCPPKSLGTPVNFFPPELCFNFPPSPQSDIWQLAVVCYKIMTGDLFFFIVFGGFEELIRQVLTYFGPLPQEWRGRFELEEYGYRVMGELKYTTEDEHWFEAKTCKTPIAGRLLKAAPQFSAHQQKKVAQLLYDMLANEPEKRLSAMDVVWRLDEGFQDEVAEEAGQLVDSSTLLPT</sequence>
<dbReference type="InterPro" id="IPR011009">
    <property type="entry name" value="Kinase-like_dom_sf"/>
</dbReference>
<keyword evidence="5" id="KW-0418">Kinase</keyword>
<evidence type="ECO:0000256" key="2">
    <source>
        <dbReference type="ARBA" id="ARBA00022527"/>
    </source>
</evidence>
<dbReference type="Proteomes" id="UP001642501">
    <property type="component" value="Unassembled WGS sequence"/>
</dbReference>
<dbReference type="Gene3D" id="1.10.510.10">
    <property type="entry name" value="Transferase(Phosphotransferase) domain 1"/>
    <property type="match status" value="1"/>
</dbReference>
<evidence type="ECO:0000313" key="10">
    <source>
        <dbReference type="EMBL" id="CAK7275184.1"/>
    </source>
</evidence>
<evidence type="ECO:0000256" key="4">
    <source>
        <dbReference type="ARBA" id="ARBA00022741"/>
    </source>
</evidence>
<keyword evidence="3" id="KW-0808">Transferase</keyword>
<evidence type="ECO:0000256" key="3">
    <source>
        <dbReference type="ARBA" id="ARBA00022679"/>
    </source>
</evidence>
<dbReference type="PANTHER" id="PTHR47634:SF9">
    <property type="entry name" value="PROTEIN KINASE DOMAIN-CONTAINING PROTEIN-RELATED"/>
    <property type="match status" value="1"/>
</dbReference>
<dbReference type="InterPro" id="IPR051334">
    <property type="entry name" value="SRPK"/>
</dbReference>
<dbReference type="SMART" id="SM00220">
    <property type="entry name" value="S_TKc"/>
    <property type="match status" value="1"/>
</dbReference>
<gene>
    <name evidence="10" type="ORF">SEPCBS57363_006550</name>
</gene>
<comment type="catalytic activity">
    <reaction evidence="7">
        <text>L-threonyl-[protein] + ATP = O-phospho-L-threonyl-[protein] + ADP + H(+)</text>
        <dbReference type="Rhea" id="RHEA:46608"/>
        <dbReference type="Rhea" id="RHEA-COMP:11060"/>
        <dbReference type="Rhea" id="RHEA-COMP:11605"/>
        <dbReference type="ChEBI" id="CHEBI:15378"/>
        <dbReference type="ChEBI" id="CHEBI:30013"/>
        <dbReference type="ChEBI" id="CHEBI:30616"/>
        <dbReference type="ChEBI" id="CHEBI:61977"/>
        <dbReference type="ChEBI" id="CHEBI:456216"/>
        <dbReference type="EC" id="2.7.11.1"/>
    </reaction>
</comment>
<evidence type="ECO:0000256" key="7">
    <source>
        <dbReference type="ARBA" id="ARBA00047899"/>
    </source>
</evidence>
<dbReference type="InterPro" id="IPR000719">
    <property type="entry name" value="Prot_kinase_dom"/>
</dbReference>
<organism evidence="10 11">
    <name type="scientific">Sporothrix epigloea</name>
    <dbReference type="NCBI Taxonomy" id="1892477"/>
    <lineage>
        <taxon>Eukaryota</taxon>
        <taxon>Fungi</taxon>
        <taxon>Dikarya</taxon>
        <taxon>Ascomycota</taxon>
        <taxon>Pezizomycotina</taxon>
        <taxon>Sordariomycetes</taxon>
        <taxon>Sordariomycetidae</taxon>
        <taxon>Ophiostomatales</taxon>
        <taxon>Ophiostomataceae</taxon>
        <taxon>Sporothrix</taxon>
    </lineage>
</organism>
<dbReference type="SUPFAM" id="SSF56112">
    <property type="entry name" value="Protein kinase-like (PK-like)"/>
    <property type="match status" value="1"/>
</dbReference>
<evidence type="ECO:0000259" key="9">
    <source>
        <dbReference type="PROSITE" id="PS50011"/>
    </source>
</evidence>
<accession>A0ABP0E3N2</accession>
<dbReference type="PROSITE" id="PS50011">
    <property type="entry name" value="PROTEIN_KINASE_DOM"/>
    <property type="match status" value="1"/>
</dbReference>
<evidence type="ECO:0000256" key="8">
    <source>
        <dbReference type="ARBA" id="ARBA00048679"/>
    </source>
</evidence>
<name>A0ABP0E3N2_9PEZI</name>
<evidence type="ECO:0000313" key="11">
    <source>
        <dbReference type="Proteomes" id="UP001642501"/>
    </source>
</evidence>
<keyword evidence="6" id="KW-0067">ATP-binding</keyword>
<proteinExistence type="predicted"/>
<protein>
    <recommendedName>
        <fullName evidence="1">non-specific serine/threonine protein kinase</fullName>
        <ecNumber evidence="1">2.7.11.1</ecNumber>
    </recommendedName>
</protein>
<evidence type="ECO:0000256" key="5">
    <source>
        <dbReference type="ARBA" id="ARBA00022777"/>
    </source>
</evidence>
<dbReference type="EMBL" id="CAWUOM010000207">
    <property type="protein sequence ID" value="CAK7275184.1"/>
    <property type="molecule type" value="Genomic_DNA"/>
</dbReference>
<comment type="catalytic activity">
    <reaction evidence="8">
        <text>L-seryl-[protein] + ATP = O-phospho-L-seryl-[protein] + ADP + H(+)</text>
        <dbReference type="Rhea" id="RHEA:17989"/>
        <dbReference type="Rhea" id="RHEA-COMP:9863"/>
        <dbReference type="Rhea" id="RHEA-COMP:11604"/>
        <dbReference type="ChEBI" id="CHEBI:15378"/>
        <dbReference type="ChEBI" id="CHEBI:29999"/>
        <dbReference type="ChEBI" id="CHEBI:30616"/>
        <dbReference type="ChEBI" id="CHEBI:83421"/>
        <dbReference type="ChEBI" id="CHEBI:456216"/>
        <dbReference type="EC" id="2.7.11.1"/>
    </reaction>
</comment>
<dbReference type="EC" id="2.7.11.1" evidence="1"/>